<evidence type="ECO:0000256" key="9">
    <source>
        <dbReference type="ARBA" id="ARBA00023167"/>
    </source>
</evidence>
<comment type="caution">
    <text evidence="11">Lacks conserved residue(s) required for the propagation of feature annotation.</text>
</comment>
<dbReference type="InterPro" id="IPR000672">
    <property type="entry name" value="THF_DH/CycHdrlase"/>
</dbReference>
<dbReference type="PRINTS" id="PR00085">
    <property type="entry name" value="THFDHDRGNASE"/>
</dbReference>
<comment type="catalytic activity">
    <reaction evidence="11">
        <text>(6R)-5,10-methylene-5,6,7,8-tetrahydrofolate + NADP(+) = (6R)-5,10-methenyltetrahydrofolate + NADPH</text>
        <dbReference type="Rhea" id="RHEA:22812"/>
        <dbReference type="ChEBI" id="CHEBI:15636"/>
        <dbReference type="ChEBI" id="CHEBI:57455"/>
        <dbReference type="ChEBI" id="CHEBI:57783"/>
        <dbReference type="ChEBI" id="CHEBI:58349"/>
        <dbReference type="EC" id="1.5.1.5"/>
    </reaction>
</comment>
<dbReference type="GO" id="GO:0004488">
    <property type="term" value="F:methylenetetrahydrofolate dehydrogenase (NADP+) activity"/>
    <property type="evidence" value="ECO:0007669"/>
    <property type="project" value="UniProtKB-UniRule"/>
</dbReference>
<dbReference type="SUPFAM" id="SSF53223">
    <property type="entry name" value="Aminoacid dehydrogenase-like, N-terminal domain"/>
    <property type="match status" value="1"/>
</dbReference>
<comment type="function">
    <text evidence="11">Catalyzes the oxidation of 5,10-methylenetetrahydrofolate to 5,10-methenyltetrahydrofolate and then the hydrolysis of 5,10-methenyltetrahydrofolate to 10-formyltetrahydrofolate.</text>
</comment>
<dbReference type="CDD" id="cd01080">
    <property type="entry name" value="NAD_bind_m-THF_DH_Cyclohyd"/>
    <property type="match status" value="1"/>
</dbReference>
<keyword evidence="6 11" id="KW-0521">NADP</keyword>
<evidence type="ECO:0000256" key="7">
    <source>
        <dbReference type="ARBA" id="ARBA00023002"/>
    </source>
</evidence>
<dbReference type="GO" id="GO:0035999">
    <property type="term" value="P:tetrahydrofolate interconversion"/>
    <property type="evidence" value="ECO:0007669"/>
    <property type="project" value="UniProtKB-UniRule"/>
</dbReference>
<dbReference type="Gene3D" id="3.40.50.720">
    <property type="entry name" value="NAD(P)-binding Rossmann-like Domain"/>
    <property type="match status" value="1"/>
</dbReference>
<dbReference type="SUPFAM" id="SSF51735">
    <property type="entry name" value="NAD(P)-binding Rossmann-fold domains"/>
    <property type="match status" value="1"/>
</dbReference>
<dbReference type="STRING" id="1798704.A3J93_00090"/>
<dbReference type="InterPro" id="IPR036291">
    <property type="entry name" value="NAD(P)-bd_dom_sf"/>
</dbReference>
<evidence type="ECO:0000256" key="3">
    <source>
        <dbReference type="ARBA" id="ARBA00022563"/>
    </source>
</evidence>
<dbReference type="Gene3D" id="3.40.50.10860">
    <property type="entry name" value="Leucine Dehydrogenase, chain A, domain 1"/>
    <property type="match status" value="1"/>
</dbReference>
<evidence type="ECO:0000259" key="12">
    <source>
        <dbReference type="Pfam" id="PF00763"/>
    </source>
</evidence>
<evidence type="ECO:0000256" key="1">
    <source>
        <dbReference type="ARBA" id="ARBA00004777"/>
    </source>
</evidence>
<dbReference type="EC" id="3.5.4.9" evidence="11"/>
<dbReference type="EC" id="1.5.1.5" evidence="11"/>
<proteinExistence type="inferred from homology"/>
<dbReference type="GO" id="GO:0005829">
    <property type="term" value="C:cytosol"/>
    <property type="evidence" value="ECO:0007669"/>
    <property type="project" value="TreeGrafter"/>
</dbReference>
<protein>
    <recommendedName>
        <fullName evidence="11">Bifunctional protein FolD</fullName>
    </recommendedName>
    <domain>
        <recommendedName>
            <fullName evidence="11">Methylenetetrahydrofolate dehydrogenase</fullName>
            <ecNumber evidence="11">1.5.1.5</ecNumber>
        </recommendedName>
    </domain>
    <domain>
        <recommendedName>
            <fullName evidence="11">Methenyltetrahydrofolate cyclohydrolase</fullName>
            <ecNumber evidence="11">3.5.4.9</ecNumber>
        </recommendedName>
    </domain>
</protein>
<feature type="domain" description="Tetrahydrofolate dehydrogenase/cyclohydrolase NAD(P)-binding" evidence="13">
    <location>
        <begin position="139"/>
        <end position="280"/>
    </location>
</feature>
<dbReference type="PROSITE" id="PS00767">
    <property type="entry name" value="THF_DHG_CYH_2"/>
    <property type="match status" value="1"/>
</dbReference>
<gene>
    <name evidence="11" type="primary">folD</name>
    <name evidence="14" type="ORF">A3J93_00090</name>
</gene>
<dbReference type="InterPro" id="IPR020630">
    <property type="entry name" value="THF_DH/CycHdrlase_cat_dom"/>
</dbReference>
<dbReference type="Pfam" id="PF02882">
    <property type="entry name" value="THF_DHG_CYH_C"/>
    <property type="match status" value="1"/>
</dbReference>
<keyword evidence="8 11" id="KW-0368">Histidine biosynthesis</keyword>
<dbReference type="GO" id="GO:0009086">
    <property type="term" value="P:methionine biosynthetic process"/>
    <property type="evidence" value="ECO:0007669"/>
    <property type="project" value="UniProtKB-KW"/>
</dbReference>
<feature type="binding site" evidence="11">
    <location>
        <begin position="165"/>
        <end position="167"/>
    </location>
    <ligand>
        <name>NADP(+)</name>
        <dbReference type="ChEBI" id="CHEBI:58349"/>
    </ligand>
</feature>
<dbReference type="EMBL" id="MFQZ01000005">
    <property type="protein sequence ID" value="OGH88222.1"/>
    <property type="molecule type" value="Genomic_DNA"/>
</dbReference>
<evidence type="ECO:0000313" key="14">
    <source>
        <dbReference type="EMBL" id="OGH88222.1"/>
    </source>
</evidence>
<sequence>MSGQLINGRAIADKILDKTAKKLATLKTNGVNPELAVILVGNDKSSVNYVERKGVAAKKIGLKFTLYKFDENITTEYLITEIEKIQNDKNLAGLIAQLPLPKQIDTAKILNTIKPEIDVDCLSDKNFNKLVVGTNFITPPTPGAIMAILEDLNISVSGKLVTIVGAGALVGKPLALIMNRAGANVSLCDSSTIDTATKCREAGILITGVGKKDLIRGDMIKPGAVIIDAGIDFENNRMYGDVNIAEALAVAALVTPTPGGVGPITVAQLLWNTIVCAENKK</sequence>
<evidence type="ECO:0000256" key="4">
    <source>
        <dbReference type="ARBA" id="ARBA00022755"/>
    </source>
</evidence>
<feature type="domain" description="Tetrahydrofolate dehydrogenase/cyclohydrolase catalytic" evidence="12">
    <location>
        <begin position="6"/>
        <end position="120"/>
    </location>
</feature>
<dbReference type="UniPathway" id="UPA00193"/>
<evidence type="ECO:0000256" key="5">
    <source>
        <dbReference type="ARBA" id="ARBA00022801"/>
    </source>
</evidence>
<evidence type="ECO:0000259" key="13">
    <source>
        <dbReference type="Pfam" id="PF02882"/>
    </source>
</evidence>
<evidence type="ECO:0000256" key="10">
    <source>
        <dbReference type="ARBA" id="ARBA00023268"/>
    </source>
</evidence>
<dbReference type="PANTHER" id="PTHR48099:SF5">
    <property type="entry name" value="C-1-TETRAHYDROFOLATE SYNTHASE, CYTOPLASMIC"/>
    <property type="match status" value="1"/>
</dbReference>
<comment type="similarity">
    <text evidence="11">Belongs to the tetrahydrofolate dehydrogenase/cyclohydrolase family.</text>
</comment>
<dbReference type="AlphaFoldDB" id="A0A1F6NW99"/>
<evidence type="ECO:0000313" key="15">
    <source>
        <dbReference type="Proteomes" id="UP000177907"/>
    </source>
</evidence>
<evidence type="ECO:0000256" key="6">
    <source>
        <dbReference type="ARBA" id="ARBA00022857"/>
    </source>
</evidence>
<evidence type="ECO:0000256" key="11">
    <source>
        <dbReference type="HAMAP-Rule" id="MF_01576"/>
    </source>
</evidence>
<dbReference type="GO" id="GO:0000105">
    <property type="term" value="P:L-histidine biosynthetic process"/>
    <property type="evidence" value="ECO:0007669"/>
    <property type="project" value="UniProtKB-KW"/>
</dbReference>
<keyword evidence="7 11" id="KW-0560">Oxidoreductase</keyword>
<name>A0A1F6NW99_9BACT</name>
<comment type="pathway">
    <text evidence="1 11">One-carbon metabolism; tetrahydrofolate interconversion.</text>
</comment>
<dbReference type="Proteomes" id="UP000177907">
    <property type="component" value="Unassembled WGS sequence"/>
</dbReference>
<keyword evidence="4 11" id="KW-0658">Purine biosynthesis</keyword>
<feature type="binding site" evidence="11">
    <location>
        <position position="231"/>
    </location>
    <ligand>
        <name>NADP(+)</name>
        <dbReference type="ChEBI" id="CHEBI:58349"/>
    </ligand>
</feature>
<dbReference type="GO" id="GO:0004477">
    <property type="term" value="F:methenyltetrahydrofolate cyclohydrolase activity"/>
    <property type="evidence" value="ECO:0007669"/>
    <property type="project" value="UniProtKB-UniRule"/>
</dbReference>
<keyword evidence="3 11" id="KW-0554">One-carbon metabolism</keyword>
<dbReference type="Pfam" id="PF00763">
    <property type="entry name" value="THF_DHG_CYH"/>
    <property type="match status" value="1"/>
</dbReference>
<keyword evidence="11" id="KW-0028">Amino-acid biosynthesis</keyword>
<dbReference type="FunFam" id="3.40.50.10860:FF:000005">
    <property type="entry name" value="C-1-tetrahydrofolate synthase, cytoplasmic, putative"/>
    <property type="match status" value="1"/>
</dbReference>
<comment type="caution">
    <text evidence="14">The sequence shown here is derived from an EMBL/GenBank/DDBJ whole genome shotgun (WGS) entry which is preliminary data.</text>
</comment>
<comment type="subunit">
    <text evidence="2 11">Homodimer.</text>
</comment>
<reference evidence="14 15" key="1">
    <citation type="journal article" date="2016" name="Nat. Commun.">
        <title>Thousands of microbial genomes shed light on interconnected biogeochemical processes in an aquifer system.</title>
        <authorList>
            <person name="Anantharaman K."/>
            <person name="Brown C.T."/>
            <person name="Hug L.A."/>
            <person name="Sharon I."/>
            <person name="Castelle C.J."/>
            <person name="Probst A.J."/>
            <person name="Thomas B.C."/>
            <person name="Singh A."/>
            <person name="Wilkins M.J."/>
            <person name="Karaoz U."/>
            <person name="Brodie E.L."/>
            <person name="Williams K.H."/>
            <person name="Hubbard S.S."/>
            <person name="Banfield J.F."/>
        </authorList>
    </citation>
    <scope>NUCLEOTIDE SEQUENCE [LARGE SCALE GENOMIC DNA]</scope>
</reference>
<evidence type="ECO:0000256" key="8">
    <source>
        <dbReference type="ARBA" id="ARBA00023102"/>
    </source>
</evidence>
<keyword evidence="9 11" id="KW-0486">Methionine biosynthesis</keyword>
<dbReference type="HAMAP" id="MF_01576">
    <property type="entry name" value="THF_DHG_CYH"/>
    <property type="match status" value="1"/>
</dbReference>
<keyword evidence="10 11" id="KW-0511">Multifunctional enzyme</keyword>
<comment type="catalytic activity">
    <reaction evidence="11">
        <text>(6R)-5,10-methenyltetrahydrofolate + H2O = (6R)-10-formyltetrahydrofolate + H(+)</text>
        <dbReference type="Rhea" id="RHEA:23700"/>
        <dbReference type="ChEBI" id="CHEBI:15377"/>
        <dbReference type="ChEBI" id="CHEBI:15378"/>
        <dbReference type="ChEBI" id="CHEBI:57455"/>
        <dbReference type="ChEBI" id="CHEBI:195366"/>
        <dbReference type="EC" id="3.5.4.9"/>
    </reaction>
</comment>
<keyword evidence="5 11" id="KW-0378">Hydrolase</keyword>
<dbReference type="InterPro" id="IPR020867">
    <property type="entry name" value="THF_DH/CycHdrlase_CS"/>
</dbReference>
<organism evidence="14 15">
    <name type="scientific">Candidatus Magasanikbacteria bacterium RIFOXYC2_FULL_42_28</name>
    <dbReference type="NCBI Taxonomy" id="1798704"/>
    <lineage>
        <taxon>Bacteria</taxon>
        <taxon>Candidatus Magasanikiibacteriota</taxon>
    </lineage>
</organism>
<accession>A0A1F6NW99</accession>
<evidence type="ECO:0000256" key="2">
    <source>
        <dbReference type="ARBA" id="ARBA00011738"/>
    </source>
</evidence>
<dbReference type="PANTHER" id="PTHR48099">
    <property type="entry name" value="C-1-TETRAHYDROFOLATE SYNTHASE, CYTOPLASMIC-RELATED"/>
    <property type="match status" value="1"/>
</dbReference>
<dbReference type="InterPro" id="IPR046346">
    <property type="entry name" value="Aminoacid_DH-like_N_sf"/>
</dbReference>
<dbReference type="GO" id="GO:0006164">
    <property type="term" value="P:purine nucleotide biosynthetic process"/>
    <property type="evidence" value="ECO:0007669"/>
    <property type="project" value="UniProtKB-KW"/>
</dbReference>
<dbReference type="InterPro" id="IPR020631">
    <property type="entry name" value="THF_DH/CycHdrlase_NAD-bd_dom"/>
</dbReference>